<dbReference type="AlphaFoldDB" id="A0A6L2LHR4"/>
<proteinExistence type="predicted"/>
<gene>
    <name evidence="1" type="ORF">Tci_033324</name>
</gene>
<evidence type="ECO:0000313" key="1">
    <source>
        <dbReference type="EMBL" id="GEU61346.1"/>
    </source>
</evidence>
<name>A0A6L2LHR4_TANCI</name>
<comment type="caution">
    <text evidence="1">The sequence shown here is derived from an EMBL/GenBank/DDBJ whole genome shotgun (WGS) entry which is preliminary data.</text>
</comment>
<dbReference type="EMBL" id="BKCJ010004488">
    <property type="protein sequence ID" value="GEU61346.1"/>
    <property type="molecule type" value="Genomic_DNA"/>
</dbReference>
<sequence>MGDDVDINTLTIEKYMALIQDKIRPGVVKPEIDDDKKSAISNKIWKRYCIMLEKDMGDDVDINTLTIEKYLALIQDKIRPGVVKPEIDDDVEFEINGKFIRELRHKLFKGTDDEDAHEHELVPHDLLVVQPCVPPMPFPGHLKKQKDNTYKTRKTICMIGSPEKIHNKKSQEDEGDIDDGWDIKIEDVKRIRKNTSIGARDVGFRRGKQAKEDAQG</sequence>
<organism evidence="1">
    <name type="scientific">Tanacetum cinerariifolium</name>
    <name type="common">Dalmatian daisy</name>
    <name type="synonym">Chrysanthemum cinerariifolium</name>
    <dbReference type="NCBI Taxonomy" id="118510"/>
    <lineage>
        <taxon>Eukaryota</taxon>
        <taxon>Viridiplantae</taxon>
        <taxon>Streptophyta</taxon>
        <taxon>Embryophyta</taxon>
        <taxon>Tracheophyta</taxon>
        <taxon>Spermatophyta</taxon>
        <taxon>Magnoliopsida</taxon>
        <taxon>eudicotyledons</taxon>
        <taxon>Gunneridae</taxon>
        <taxon>Pentapetalae</taxon>
        <taxon>asterids</taxon>
        <taxon>campanulids</taxon>
        <taxon>Asterales</taxon>
        <taxon>Asteraceae</taxon>
        <taxon>Asteroideae</taxon>
        <taxon>Anthemideae</taxon>
        <taxon>Anthemidinae</taxon>
        <taxon>Tanacetum</taxon>
    </lineage>
</organism>
<protein>
    <submittedName>
        <fullName evidence="1">Uncharacterized protein</fullName>
    </submittedName>
</protein>
<reference evidence="1" key="1">
    <citation type="journal article" date="2019" name="Sci. Rep.">
        <title>Draft genome of Tanacetum cinerariifolium, the natural source of mosquito coil.</title>
        <authorList>
            <person name="Yamashiro T."/>
            <person name="Shiraishi A."/>
            <person name="Satake H."/>
            <person name="Nakayama K."/>
        </authorList>
    </citation>
    <scope>NUCLEOTIDE SEQUENCE</scope>
</reference>
<accession>A0A6L2LHR4</accession>